<keyword evidence="2" id="KW-0238">DNA-binding</keyword>
<evidence type="ECO:0000259" key="4">
    <source>
        <dbReference type="PROSITE" id="PS50042"/>
    </source>
</evidence>
<dbReference type="STRING" id="144026.SAMN04488568_101332"/>
<dbReference type="InterPro" id="IPR050397">
    <property type="entry name" value="Env_Response_Regulators"/>
</dbReference>
<dbReference type="InterPro" id="IPR036390">
    <property type="entry name" value="WH_DNA-bd_sf"/>
</dbReference>
<evidence type="ECO:0000256" key="1">
    <source>
        <dbReference type="ARBA" id="ARBA00023015"/>
    </source>
</evidence>
<dbReference type="GO" id="GO:0016301">
    <property type="term" value="F:kinase activity"/>
    <property type="evidence" value="ECO:0007669"/>
    <property type="project" value="UniProtKB-KW"/>
</dbReference>
<reference evidence="6 7" key="1">
    <citation type="submission" date="2016-10" db="EMBL/GenBank/DDBJ databases">
        <authorList>
            <person name="de Groot N.N."/>
        </authorList>
    </citation>
    <scope>NUCLEOTIDE SEQUENCE [LARGE SCALE GENOMIC DNA]</scope>
    <source>
        <strain evidence="6 7">DSM 16077</strain>
    </source>
</reference>
<evidence type="ECO:0000256" key="3">
    <source>
        <dbReference type="ARBA" id="ARBA00023163"/>
    </source>
</evidence>
<evidence type="ECO:0000256" key="2">
    <source>
        <dbReference type="ARBA" id="ARBA00023125"/>
    </source>
</evidence>
<name>A0A1G9M594_9PROT</name>
<feature type="domain" description="Cyclic nucleotide-binding" evidence="4">
    <location>
        <begin position="13"/>
        <end position="116"/>
    </location>
</feature>
<dbReference type="PROSITE" id="PS51063">
    <property type="entry name" value="HTH_CRP_2"/>
    <property type="match status" value="1"/>
</dbReference>
<dbReference type="PROSITE" id="PS50042">
    <property type="entry name" value="CNMP_BINDING_3"/>
    <property type="match status" value="1"/>
</dbReference>
<sequence length="227" mass="24996">MMADKSWARALDALSLTDQDARAALMTRAEIRRFPAGASIIAQDDQGDQVFLVLDGTARVVLLSEGGQEIWLDTLQAGTIIGELAALTDRRRTSEIIAETECELASYPAAVFLDLLQQYGDLGLALARILAHRVHHTTQRMFELSALSAPGRIYAEILRMSECSKAGPTRVIRPIPSLTAIALRVNTTRETVSRTVSNLERRGMLMRRPDAFELVDPDHLARLSTAN</sequence>
<dbReference type="InterPro" id="IPR018490">
    <property type="entry name" value="cNMP-bd_dom_sf"/>
</dbReference>
<dbReference type="EMBL" id="FNHG01000001">
    <property type="protein sequence ID" value="SDL69313.1"/>
    <property type="molecule type" value="Genomic_DNA"/>
</dbReference>
<organism evidence="6 7">
    <name type="scientific">Maricaulis salignorans</name>
    <dbReference type="NCBI Taxonomy" id="144026"/>
    <lineage>
        <taxon>Bacteria</taxon>
        <taxon>Pseudomonadati</taxon>
        <taxon>Pseudomonadota</taxon>
        <taxon>Alphaproteobacteria</taxon>
        <taxon>Maricaulales</taxon>
        <taxon>Maricaulaceae</taxon>
        <taxon>Maricaulis</taxon>
    </lineage>
</organism>
<keyword evidence="6" id="KW-0418">Kinase</keyword>
<dbReference type="PANTHER" id="PTHR24567">
    <property type="entry name" value="CRP FAMILY TRANSCRIPTIONAL REGULATORY PROTEIN"/>
    <property type="match status" value="1"/>
</dbReference>
<dbReference type="InterPro" id="IPR012318">
    <property type="entry name" value="HTH_CRP"/>
</dbReference>
<dbReference type="SUPFAM" id="SSF51206">
    <property type="entry name" value="cAMP-binding domain-like"/>
    <property type="match status" value="1"/>
</dbReference>
<dbReference type="InterPro" id="IPR000595">
    <property type="entry name" value="cNMP-bd_dom"/>
</dbReference>
<gene>
    <name evidence="6" type="ORF">SAMN04488568_101332</name>
</gene>
<dbReference type="SUPFAM" id="SSF46785">
    <property type="entry name" value="Winged helix' DNA-binding domain"/>
    <property type="match status" value="1"/>
</dbReference>
<keyword evidence="7" id="KW-1185">Reference proteome</keyword>
<evidence type="ECO:0000313" key="7">
    <source>
        <dbReference type="Proteomes" id="UP000199759"/>
    </source>
</evidence>
<dbReference type="GO" id="GO:0003677">
    <property type="term" value="F:DNA binding"/>
    <property type="evidence" value="ECO:0007669"/>
    <property type="project" value="UniProtKB-KW"/>
</dbReference>
<keyword evidence="3" id="KW-0804">Transcription</keyword>
<dbReference type="InterPro" id="IPR014710">
    <property type="entry name" value="RmlC-like_jellyroll"/>
</dbReference>
<dbReference type="AlphaFoldDB" id="A0A1G9M594"/>
<feature type="domain" description="HTH crp-type" evidence="5">
    <location>
        <begin position="147"/>
        <end position="218"/>
    </location>
</feature>
<dbReference type="GO" id="GO:0003700">
    <property type="term" value="F:DNA-binding transcription factor activity"/>
    <property type="evidence" value="ECO:0007669"/>
    <property type="project" value="TreeGrafter"/>
</dbReference>
<dbReference type="InterPro" id="IPR036388">
    <property type="entry name" value="WH-like_DNA-bd_sf"/>
</dbReference>
<dbReference type="SMART" id="SM00100">
    <property type="entry name" value="cNMP"/>
    <property type="match status" value="1"/>
</dbReference>
<dbReference type="CDD" id="cd00038">
    <property type="entry name" value="CAP_ED"/>
    <property type="match status" value="1"/>
</dbReference>
<keyword evidence="1" id="KW-0805">Transcription regulation</keyword>
<dbReference type="Pfam" id="PF13545">
    <property type="entry name" value="HTH_Crp_2"/>
    <property type="match status" value="1"/>
</dbReference>
<dbReference type="Gene3D" id="1.10.10.10">
    <property type="entry name" value="Winged helix-like DNA-binding domain superfamily/Winged helix DNA-binding domain"/>
    <property type="match status" value="1"/>
</dbReference>
<proteinExistence type="predicted"/>
<keyword evidence="6" id="KW-0808">Transferase</keyword>
<protein>
    <submittedName>
        <fullName evidence="6">cAMP-binding domain of CRP or a regulatory subunit of cAMP-dependent protein kinases</fullName>
    </submittedName>
</protein>
<accession>A0A1G9M594</accession>
<evidence type="ECO:0000313" key="6">
    <source>
        <dbReference type="EMBL" id="SDL69313.1"/>
    </source>
</evidence>
<dbReference type="PANTHER" id="PTHR24567:SF74">
    <property type="entry name" value="HTH-TYPE TRANSCRIPTIONAL REGULATOR ARCR"/>
    <property type="match status" value="1"/>
</dbReference>
<dbReference type="Gene3D" id="2.60.120.10">
    <property type="entry name" value="Jelly Rolls"/>
    <property type="match status" value="1"/>
</dbReference>
<dbReference type="GO" id="GO:0005829">
    <property type="term" value="C:cytosol"/>
    <property type="evidence" value="ECO:0007669"/>
    <property type="project" value="TreeGrafter"/>
</dbReference>
<dbReference type="Proteomes" id="UP000199759">
    <property type="component" value="Unassembled WGS sequence"/>
</dbReference>
<dbReference type="Pfam" id="PF00027">
    <property type="entry name" value="cNMP_binding"/>
    <property type="match status" value="1"/>
</dbReference>
<evidence type="ECO:0000259" key="5">
    <source>
        <dbReference type="PROSITE" id="PS51063"/>
    </source>
</evidence>